<dbReference type="AlphaFoldDB" id="A0A5C4XTR3"/>
<dbReference type="Proteomes" id="UP000313988">
    <property type="component" value="Unassembled WGS sequence"/>
</dbReference>
<accession>A0A5C4XTR3</accession>
<protein>
    <submittedName>
        <fullName evidence="2">Uncharacterized protein</fullName>
    </submittedName>
</protein>
<dbReference type="EMBL" id="VDMO01000035">
    <property type="protein sequence ID" value="TNM67026.1"/>
    <property type="molecule type" value="Genomic_DNA"/>
</dbReference>
<gene>
    <name evidence="2" type="ORF">FHR04_19100</name>
</gene>
<proteinExistence type="predicted"/>
<name>A0A5C4XTR3_9DEIO</name>
<evidence type="ECO:0000313" key="3">
    <source>
        <dbReference type="Proteomes" id="UP000313988"/>
    </source>
</evidence>
<sequence length="90" mass="10233">MWHAVQRWGSAVGPAPERRPPAESVGPAPGRVFSRAELLEWCLPESGALERVVDAHLNSMRRELGGQGGTDLSWDRWAEPWPPRYLYLRR</sequence>
<reference evidence="2 3" key="1">
    <citation type="submission" date="2019-06" db="EMBL/GenBank/DDBJ databases">
        <title>Genome sequence of Deinococcus radiopugnans ATCC 19172.</title>
        <authorList>
            <person name="Maclea K.S."/>
            <person name="Maynard C.R."/>
        </authorList>
    </citation>
    <scope>NUCLEOTIDE SEQUENCE [LARGE SCALE GENOMIC DNA]</scope>
    <source>
        <strain evidence="2 3">ATCC 19172</strain>
    </source>
</reference>
<evidence type="ECO:0000256" key="1">
    <source>
        <dbReference type="SAM" id="MobiDB-lite"/>
    </source>
</evidence>
<organism evidence="2 3">
    <name type="scientific">Deinococcus radiopugnans ATCC 19172</name>
    <dbReference type="NCBI Taxonomy" id="585398"/>
    <lineage>
        <taxon>Bacteria</taxon>
        <taxon>Thermotogati</taxon>
        <taxon>Deinococcota</taxon>
        <taxon>Deinococci</taxon>
        <taxon>Deinococcales</taxon>
        <taxon>Deinococcaceae</taxon>
        <taxon>Deinococcus</taxon>
    </lineage>
</organism>
<evidence type="ECO:0000313" key="2">
    <source>
        <dbReference type="EMBL" id="TNM67026.1"/>
    </source>
</evidence>
<feature type="region of interest" description="Disordered" evidence="1">
    <location>
        <begin position="1"/>
        <end position="28"/>
    </location>
</feature>
<comment type="caution">
    <text evidence="2">The sequence shown here is derived from an EMBL/GenBank/DDBJ whole genome shotgun (WGS) entry which is preliminary data.</text>
</comment>